<keyword evidence="2" id="KW-1185">Reference proteome</keyword>
<evidence type="ECO:0000313" key="1">
    <source>
        <dbReference type="EMBL" id="MBP3957997.1"/>
    </source>
</evidence>
<name>A0ABS5BW85_9BACT</name>
<dbReference type="Proteomes" id="UP000676565">
    <property type="component" value="Unassembled WGS sequence"/>
</dbReference>
<dbReference type="EMBL" id="JAGKQQ010000001">
    <property type="protein sequence ID" value="MBP3957997.1"/>
    <property type="molecule type" value="Genomic_DNA"/>
</dbReference>
<dbReference type="SUPFAM" id="SSF141694">
    <property type="entry name" value="AF2212/PG0164-like"/>
    <property type="match status" value="1"/>
</dbReference>
<evidence type="ECO:0000313" key="2">
    <source>
        <dbReference type="Proteomes" id="UP000676565"/>
    </source>
</evidence>
<accession>A0ABS5BW85</accession>
<reference evidence="1 2" key="1">
    <citation type="submission" date="2021-04" db="EMBL/GenBank/DDBJ databases">
        <authorList>
            <person name="Ivanova A."/>
        </authorList>
    </citation>
    <scope>NUCLEOTIDE SEQUENCE [LARGE SCALE GENOMIC DNA]</scope>
    <source>
        <strain evidence="1 2">G18</strain>
    </source>
</reference>
<protein>
    <submittedName>
        <fullName evidence="1">Antitoxin family protein</fullName>
    </submittedName>
</protein>
<sequence length="96" mass="10772">MVLKTIEVVFDGKTFVPSVPVDLPTGTKVTVELPDHGYPGPRAGAPTPARPLTAEEEEVWVEFMRANRSTPPDPPTFDDYLRQRRGEGRSFWTRTC</sequence>
<dbReference type="RefSeq" id="WP_210657581.1">
    <property type="nucleotide sequence ID" value="NZ_JAGKQQ010000001.1"/>
</dbReference>
<gene>
    <name evidence="1" type="ORF">J8F10_22305</name>
</gene>
<organism evidence="1 2">
    <name type="scientific">Gemmata palustris</name>
    <dbReference type="NCBI Taxonomy" id="2822762"/>
    <lineage>
        <taxon>Bacteria</taxon>
        <taxon>Pseudomonadati</taxon>
        <taxon>Planctomycetota</taxon>
        <taxon>Planctomycetia</taxon>
        <taxon>Gemmatales</taxon>
        <taxon>Gemmataceae</taxon>
        <taxon>Gemmata</taxon>
    </lineage>
</organism>
<comment type="caution">
    <text evidence="1">The sequence shown here is derived from an EMBL/GenBank/DDBJ whole genome shotgun (WGS) entry which is preliminary data.</text>
</comment>
<proteinExistence type="predicted"/>